<evidence type="ECO:0000256" key="1">
    <source>
        <dbReference type="ARBA" id="ARBA00004496"/>
    </source>
</evidence>
<dbReference type="Gene3D" id="3.40.50.2300">
    <property type="match status" value="1"/>
</dbReference>
<dbReference type="GO" id="GO:0032993">
    <property type="term" value="C:protein-DNA complex"/>
    <property type="evidence" value="ECO:0007669"/>
    <property type="project" value="TreeGrafter"/>
</dbReference>
<dbReference type="InterPro" id="IPR039420">
    <property type="entry name" value="WalR-like"/>
</dbReference>
<reference evidence="12 13" key="1">
    <citation type="submission" date="2015-08" db="EMBL/GenBank/DDBJ databases">
        <authorList>
            <person name="Babu N.S."/>
            <person name="Beckwith C.J."/>
            <person name="Beseler K.G."/>
            <person name="Brison A."/>
            <person name="Carone J.V."/>
            <person name="Caskin T.P."/>
            <person name="Diamond M."/>
            <person name="Durham M.E."/>
            <person name="Foxe J.M."/>
            <person name="Go M."/>
            <person name="Henderson B.A."/>
            <person name="Jones I.B."/>
            <person name="McGettigan J.A."/>
            <person name="Micheletti S.J."/>
            <person name="Nasrallah M.E."/>
            <person name="Ortiz D."/>
            <person name="Piller C.R."/>
            <person name="Privatt S.R."/>
            <person name="Schneider S.L."/>
            <person name="Sharp S."/>
            <person name="Smith T.C."/>
            <person name="Stanton J.D."/>
            <person name="Ullery H.E."/>
            <person name="Wilson R.J."/>
            <person name="Serrano M.G."/>
            <person name="Buck G."/>
            <person name="Lee V."/>
            <person name="Wang Y."/>
            <person name="Carvalho R."/>
            <person name="Voegtly L."/>
            <person name="Shi R."/>
            <person name="Duckworth R."/>
            <person name="Johnson A."/>
            <person name="Loviza R."/>
            <person name="Walstead R."/>
            <person name="Shah Z."/>
            <person name="Kiflezghi M."/>
            <person name="Wade K."/>
            <person name="Ball S.L."/>
            <person name="Bradley K.W."/>
            <person name="Asai D.J."/>
            <person name="Bowman C.A."/>
            <person name="Russell D.A."/>
            <person name="Pope W.H."/>
            <person name="Jacobs-Sera D."/>
            <person name="Hendrix R.W."/>
            <person name="Hatfull G.F."/>
        </authorList>
    </citation>
    <scope>NUCLEOTIDE SEQUENCE [LARGE SCALE GENOMIC DNA]</scope>
    <source>
        <strain evidence="12 13">DSM 27648</strain>
    </source>
</reference>
<dbReference type="SUPFAM" id="SSF52172">
    <property type="entry name" value="CheY-like"/>
    <property type="match status" value="1"/>
</dbReference>
<comment type="subcellular location">
    <subcellularLocation>
        <location evidence="1">Cytoplasm</location>
    </subcellularLocation>
</comment>
<dbReference type="InterPro" id="IPR001867">
    <property type="entry name" value="OmpR/PhoB-type_DNA-bd"/>
</dbReference>
<dbReference type="InterPro" id="IPR011006">
    <property type="entry name" value="CheY-like_superfamily"/>
</dbReference>
<evidence type="ECO:0000313" key="13">
    <source>
        <dbReference type="Proteomes" id="UP000064967"/>
    </source>
</evidence>
<evidence type="ECO:0000256" key="9">
    <source>
        <dbReference type="PROSITE-ProRule" id="PRU01091"/>
    </source>
</evidence>
<evidence type="ECO:0000256" key="4">
    <source>
        <dbReference type="ARBA" id="ARBA00023012"/>
    </source>
</evidence>
<dbReference type="AlphaFoldDB" id="A0A0K1PWA4"/>
<evidence type="ECO:0000259" key="11">
    <source>
        <dbReference type="PROSITE" id="PS51755"/>
    </source>
</evidence>
<dbReference type="PANTHER" id="PTHR48111:SF50">
    <property type="entry name" value="KDP OPERON TRANSCRIPTIONAL REGULATORY PROTEIN KDPE"/>
    <property type="match status" value="1"/>
</dbReference>
<evidence type="ECO:0000256" key="3">
    <source>
        <dbReference type="ARBA" id="ARBA00022553"/>
    </source>
</evidence>
<dbReference type="Gene3D" id="1.10.10.10">
    <property type="entry name" value="Winged helix-like DNA-binding domain superfamily/Winged helix DNA-binding domain"/>
    <property type="match status" value="1"/>
</dbReference>
<dbReference type="PROSITE" id="PS50110">
    <property type="entry name" value="RESPONSE_REGULATORY"/>
    <property type="match status" value="1"/>
</dbReference>
<protein>
    <submittedName>
        <fullName evidence="12">Sensor histidine kinase</fullName>
    </submittedName>
</protein>
<dbReference type="EMBL" id="CP012333">
    <property type="protein sequence ID" value="AKU97798.1"/>
    <property type="molecule type" value="Genomic_DNA"/>
</dbReference>
<evidence type="ECO:0000256" key="8">
    <source>
        <dbReference type="PROSITE-ProRule" id="PRU00169"/>
    </source>
</evidence>
<dbReference type="SMART" id="SM00448">
    <property type="entry name" value="REC"/>
    <property type="match status" value="1"/>
</dbReference>
<dbReference type="PANTHER" id="PTHR48111">
    <property type="entry name" value="REGULATOR OF RPOS"/>
    <property type="match status" value="1"/>
</dbReference>
<evidence type="ECO:0000259" key="10">
    <source>
        <dbReference type="PROSITE" id="PS50110"/>
    </source>
</evidence>
<feature type="domain" description="OmpR/PhoB-type" evidence="11">
    <location>
        <begin position="132"/>
        <end position="232"/>
    </location>
</feature>
<dbReference type="GO" id="GO:0016301">
    <property type="term" value="F:kinase activity"/>
    <property type="evidence" value="ECO:0007669"/>
    <property type="project" value="UniProtKB-KW"/>
</dbReference>
<feature type="domain" description="Response regulatory" evidence="10">
    <location>
        <begin position="8"/>
        <end position="121"/>
    </location>
</feature>
<keyword evidence="6 9" id="KW-0238">DNA-binding</keyword>
<evidence type="ECO:0000256" key="2">
    <source>
        <dbReference type="ARBA" id="ARBA00022490"/>
    </source>
</evidence>
<keyword evidence="3 8" id="KW-0597">Phosphoprotein</keyword>
<dbReference type="CDD" id="cd17620">
    <property type="entry name" value="REC_OmpR_KdpE-like"/>
    <property type="match status" value="1"/>
</dbReference>
<dbReference type="KEGG" id="llu:AKJ09_04462"/>
<keyword evidence="2" id="KW-0963">Cytoplasm</keyword>
<feature type="modified residue" description="4-aspartylphosphate" evidence="8">
    <location>
        <position position="57"/>
    </location>
</feature>
<keyword evidence="4" id="KW-0902">Two-component regulatory system</keyword>
<name>A0A0K1PWA4_9BACT</name>
<organism evidence="12 13">
    <name type="scientific">Labilithrix luteola</name>
    <dbReference type="NCBI Taxonomy" id="1391654"/>
    <lineage>
        <taxon>Bacteria</taxon>
        <taxon>Pseudomonadati</taxon>
        <taxon>Myxococcota</taxon>
        <taxon>Polyangia</taxon>
        <taxon>Polyangiales</taxon>
        <taxon>Labilitrichaceae</taxon>
        <taxon>Labilithrix</taxon>
    </lineage>
</organism>
<dbReference type="Gene3D" id="6.10.250.690">
    <property type="match status" value="1"/>
</dbReference>
<feature type="DNA-binding region" description="OmpR/PhoB-type" evidence="9">
    <location>
        <begin position="132"/>
        <end position="232"/>
    </location>
</feature>
<dbReference type="FunFam" id="1.10.10.10:FF:000210">
    <property type="entry name" value="Winged-helix transcriptional response regulator KdpE"/>
    <property type="match status" value="1"/>
</dbReference>
<dbReference type="CDD" id="cd00383">
    <property type="entry name" value="trans_reg_C"/>
    <property type="match status" value="1"/>
</dbReference>
<dbReference type="GO" id="GO:0005829">
    <property type="term" value="C:cytosol"/>
    <property type="evidence" value="ECO:0007669"/>
    <property type="project" value="TreeGrafter"/>
</dbReference>
<dbReference type="InterPro" id="IPR001789">
    <property type="entry name" value="Sig_transdc_resp-reg_receiver"/>
</dbReference>
<proteinExistence type="predicted"/>
<dbReference type="InterPro" id="IPR036388">
    <property type="entry name" value="WH-like_DNA-bd_sf"/>
</dbReference>
<dbReference type="Pfam" id="PF00072">
    <property type="entry name" value="Response_reg"/>
    <property type="match status" value="1"/>
</dbReference>
<evidence type="ECO:0000256" key="6">
    <source>
        <dbReference type="ARBA" id="ARBA00023125"/>
    </source>
</evidence>
<dbReference type="GO" id="GO:0000987">
    <property type="term" value="F:cis-regulatory region sequence-specific DNA binding"/>
    <property type="evidence" value="ECO:0007669"/>
    <property type="project" value="UniProtKB-ARBA"/>
</dbReference>
<dbReference type="PATRIC" id="fig|1391654.3.peg.4526"/>
<gene>
    <name evidence="12" type="ORF">AKJ09_04462</name>
</gene>
<dbReference type="GO" id="GO:0000156">
    <property type="term" value="F:phosphorelay response regulator activity"/>
    <property type="evidence" value="ECO:0007669"/>
    <property type="project" value="TreeGrafter"/>
</dbReference>
<dbReference type="FunFam" id="3.40.50.2300:FF:000021">
    <property type="entry name" value="Two-component system response regulator KdpE"/>
    <property type="match status" value="1"/>
</dbReference>
<dbReference type="Proteomes" id="UP000064967">
    <property type="component" value="Chromosome"/>
</dbReference>
<keyword evidence="12" id="KW-0808">Transferase</keyword>
<dbReference type="Pfam" id="PF00486">
    <property type="entry name" value="Trans_reg_C"/>
    <property type="match status" value="1"/>
</dbReference>
<dbReference type="STRING" id="1391654.AKJ09_04462"/>
<evidence type="ECO:0000256" key="5">
    <source>
        <dbReference type="ARBA" id="ARBA00023015"/>
    </source>
</evidence>
<keyword evidence="13" id="KW-1185">Reference proteome</keyword>
<dbReference type="GO" id="GO:0042802">
    <property type="term" value="F:identical protein binding"/>
    <property type="evidence" value="ECO:0007669"/>
    <property type="project" value="UniProtKB-ARBA"/>
</dbReference>
<keyword evidence="7" id="KW-0804">Transcription</keyword>
<evidence type="ECO:0000256" key="7">
    <source>
        <dbReference type="ARBA" id="ARBA00023163"/>
    </source>
</evidence>
<dbReference type="SMART" id="SM00862">
    <property type="entry name" value="Trans_reg_C"/>
    <property type="match status" value="1"/>
</dbReference>
<evidence type="ECO:0000313" key="12">
    <source>
        <dbReference type="EMBL" id="AKU97798.1"/>
    </source>
</evidence>
<dbReference type="PROSITE" id="PS51755">
    <property type="entry name" value="OMPR_PHOB"/>
    <property type="match status" value="1"/>
</dbReference>
<dbReference type="GO" id="GO:0045893">
    <property type="term" value="P:positive regulation of DNA-templated transcription"/>
    <property type="evidence" value="ECO:0007669"/>
    <property type="project" value="UniProtKB-ARBA"/>
</dbReference>
<dbReference type="OrthoDB" id="9793321at2"/>
<dbReference type="RefSeq" id="WP_146648882.1">
    <property type="nucleotide sequence ID" value="NZ_CP012333.1"/>
</dbReference>
<keyword evidence="12" id="KW-0418">Kinase</keyword>
<accession>A0A0K1PWA4</accession>
<sequence length="234" mass="26259">MTTEQKPLVLVVDDEPQMMRFVRLALSSRGYQVIEATNANEGIQQVTAYTPDVVLLDLGLPDKDGIEVVKMLREWSRLPIIVISARGQEESKVAALEEGADDYITKPFGASELVARIRVALRHAALMRDTTTASIEIGREITVDLVKRVVTKRGEEVHLTKTEYKLLVALVKHAGMVMTHRQLLLEVWGPGHSDQVQYLRVYMTQLRHKLEADAAQPKHLLTELGVGYRLKLDG</sequence>
<keyword evidence="5" id="KW-0805">Transcription regulation</keyword>